<comment type="pathway">
    <text evidence="2">Lipid metabolism.</text>
</comment>
<dbReference type="SUPFAM" id="SSF52777">
    <property type="entry name" value="CoA-dependent acyltransferases"/>
    <property type="match status" value="1"/>
</dbReference>
<dbReference type="EMBL" id="CP065047">
    <property type="protein sequence ID" value="QPI40256.1"/>
    <property type="molecule type" value="Genomic_DNA"/>
</dbReference>
<keyword evidence="8 11" id="KW-0443">Lipid metabolism</keyword>
<reference evidence="15" key="3">
    <citation type="submission" date="2020-11" db="EMBL/GenBank/DDBJ databases">
        <title>Intraspecies plasmid and genomic variation of Mycobacterium kubicae revealed by the complete genome sequences of two clinical isolates.</title>
        <authorList>
            <person name="Hendrix J.R."/>
            <person name="Epperson L.E."/>
            <person name="Honda J.R."/>
            <person name="Strong M."/>
        </authorList>
    </citation>
    <scope>NUCLEOTIDE SEQUENCE</scope>
    <source>
        <strain evidence="15">JCM 13573</strain>
    </source>
</reference>
<evidence type="ECO:0000256" key="1">
    <source>
        <dbReference type="ARBA" id="ARBA00004771"/>
    </source>
</evidence>
<protein>
    <recommendedName>
        <fullName evidence="4 11">Diacylglycerol O-acyltransferase</fullName>
        <ecNumber evidence="4 11">2.3.1.20</ecNumber>
    </recommendedName>
</protein>
<dbReference type="GO" id="GO:0004144">
    <property type="term" value="F:diacylglycerol O-acyltransferase activity"/>
    <property type="evidence" value="ECO:0007669"/>
    <property type="project" value="UniProtKB-EC"/>
</dbReference>
<dbReference type="Pfam" id="PF06974">
    <property type="entry name" value="WS_DGAT_C"/>
    <property type="match status" value="1"/>
</dbReference>
<dbReference type="GO" id="GO:0071731">
    <property type="term" value="P:response to nitric oxide"/>
    <property type="evidence" value="ECO:0007669"/>
    <property type="project" value="TreeGrafter"/>
</dbReference>
<evidence type="ECO:0000256" key="8">
    <source>
        <dbReference type="ARBA" id="ARBA00023098"/>
    </source>
</evidence>
<dbReference type="InterPro" id="IPR045034">
    <property type="entry name" value="O-acyltransferase_WSD1-like"/>
</dbReference>
<evidence type="ECO:0000256" key="4">
    <source>
        <dbReference type="ARBA" id="ARBA00013244"/>
    </source>
</evidence>
<dbReference type="EMBL" id="BLKU01000003">
    <property type="protein sequence ID" value="GFG64991.1"/>
    <property type="molecule type" value="Genomic_DNA"/>
</dbReference>
<evidence type="ECO:0000259" key="13">
    <source>
        <dbReference type="Pfam" id="PF06974"/>
    </source>
</evidence>
<dbReference type="InterPro" id="IPR004255">
    <property type="entry name" value="O-acyltransferase_WSD1_N"/>
</dbReference>
<dbReference type="NCBIfam" id="TIGR02946">
    <property type="entry name" value="acyl_WS_DGAT"/>
    <property type="match status" value="1"/>
</dbReference>
<evidence type="ECO:0000256" key="11">
    <source>
        <dbReference type="RuleBase" id="RU361241"/>
    </source>
</evidence>
<evidence type="ECO:0000256" key="9">
    <source>
        <dbReference type="ARBA" id="ARBA00023315"/>
    </source>
</evidence>
<sequence length="458" mass="49972">MERLSGIDAFFLYMETPTQPLNVCCILELDTSTMPGGYSYARLRAELAKRVKAMPEFRMRLADSQLNLDHPVWVDDEDFRLRRHLHRVAVPAPGGRGEVSEICGHIAGLPLDRDRPLWEMWVIEGGARDDALTVMLKVHHALVDGVAGANLLAQLCSLQPDAPPPQPVRGAGRASALEIAASGLLSFAKRPLRLATVVPATLLTLAQTALRAREGRTMAAPFSAPPTPFNGTLTRHRNVAYTQLDMRDVKRVKERFGVTINDVVVALCAGVLRRFLAERGELPDVPLVATVPVSVRDKSDRPGRNQTTWMFCRLETQISDPAERIRAIAAGNRAAKEHTAAIGPTLLHDWTEFGGQTMFGAAMKILPRIPLSSSPVYNLILSNVPGPQDQLYFLGCKVEAMYPLGPLLGGAGLNLTVMSLNQEMGIGVISCPDLLPQLWPIADGFSDALKELLECSTT</sequence>
<dbReference type="PANTHER" id="PTHR31650:SF1">
    <property type="entry name" value="WAX ESTER SYNTHASE_DIACYLGLYCEROL ACYLTRANSFERASE 4-RELATED"/>
    <property type="match status" value="1"/>
</dbReference>
<evidence type="ECO:0000256" key="3">
    <source>
        <dbReference type="ARBA" id="ARBA00009587"/>
    </source>
</evidence>
<dbReference type="EC" id="2.3.1.20" evidence="4 11"/>
<organism evidence="15 17">
    <name type="scientific">Mycobacterium kubicae</name>
    <dbReference type="NCBI Taxonomy" id="120959"/>
    <lineage>
        <taxon>Bacteria</taxon>
        <taxon>Bacillati</taxon>
        <taxon>Actinomycetota</taxon>
        <taxon>Actinomycetes</taxon>
        <taxon>Mycobacteriales</taxon>
        <taxon>Mycobacteriaceae</taxon>
        <taxon>Mycobacterium</taxon>
        <taxon>Mycobacterium simiae complex</taxon>
    </lineage>
</organism>
<dbReference type="InterPro" id="IPR009721">
    <property type="entry name" value="O-acyltransferase_WSD1_C"/>
</dbReference>
<dbReference type="GO" id="GO:0001666">
    <property type="term" value="P:response to hypoxia"/>
    <property type="evidence" value="ECO:0007669"/>
    <property type="project" value="TreeGrafter"/>
</dbReference>
<evidence type="ECO:0000256" key="10">
    <source>
        <dbReference type="ARBA" id="ARBA00048109"/>
    </source>
</evidence>
<dbReference type="Gene3D" id="3.30.559.10">
    <property type="entry name" value="Chloramphenicol acetyltransferase-like domain"/>
    <property type="match status" value="1"/>
</dbReference>
<evidence type="ECO:0000313" key="14">
    <source>
        <dbReference type="EMBL" id="GFG64991.1"/>
    </source>
</evidence>
<dbReference type="GO" id="GO:0006071">
    <property type="term" value="P:glycerol metabolic process"/>
    <property type="evidence" value="ECO:0007669"/>
    <property type="project" value="UniProtKB-KW"/>
</dbReference>
<reference evidence="14" key="2">
    <citation type="submission" date="2020-02" db="EMBL/GenBank/DDBJ databases">
        <authorList>
            <person name="Matsumoto Y."/>
            <person name="Kinjo T."/>
            <person name="Motooka D."/>
            <person name="Nabeya D."/>
            <person name="Jung N."/>
            <person name="Uechi K."/>
            <person name="Horii T."/>
            <person name="Iida T."/>
            <person name="Fujita J."/>
            <person name="Nakamura S."/>
        </authorList>
    </citation>
    <scope>NUCLEOTIDE SEQUENCE</scope>
    <source>
        <strain evidence="14">JCM 13573</strain>
    </source>
</reference>
<reference evidence="14 16" key="1">
    <citation type="journal article" date="2019" name="Emerg. Microbes Infect.">
        <title>Comprehensive subspecies identification of 175 nontuberculous mycobacteria species based on 7547 genomic profiles.</title>
        <authorList>
            <person name="Matsumoto Y."/>
            <person name="Kinjo T."/>
            <person name="Motooka D."/>
            <person name="Nabeya D."/>
            <person name="Jung N."/>
            <person name="Uechi K."/>
            <person name="Horii T."/>
            <person name="Iida T."/>
            <person name="Fujita J."/>
            <person name="Nakamura S."/>
        </authorList>
    </citation>
    <scope>NUCLEOTIDE SEQUENCE [LARGE SCALE GENOMIC DNA]</scope>
    <source>
        <strain evidence="14 16">JCM 13573</strain>
    </source>
</reference>
<keyword evidence="9 11" id="KW-0012">Acyltransferase</keyword>
<keyword evidence="5 11" id="KW-0444">Lipid biosynthesis</keyword>
<accession>A0AAX1JI92</accession>
<evidence type="ECO:0000256" key="6">
    <source>
        <dbReference type="ARBA" id="ARBA00022679"/>
    </source>
</evidence>
<gene>
    <name evidence="15" type="ORF">I2456_12995</name>
    <name evidence="14" type="ORF">MKUB_24810</name>
</gene>
<evidence type="ECO:0000313" key="16">
    <source>
        <dbReference type="Proteomes" id="UP000465306"/>
    </source>
</evidence>
<dbReference type="GO" id="GO:0019432">
    <property type="term" value="P:triglyceride biosynthetic process"/>
    <property type="evidence" value="ECO:0007669"/>
    <property type="project" value="TreeGrafter"/>
</dbReference>
<evidence type="ECO:0000256" key="7">
    <source>
        <dbReference type="ARBA" id="ARBA00022798"/>
    </source>
</evidence>
<keyword evidence="6 11" id="KW-0808">Transferase</keyword>
<dbReference type="GO" id="GO:0051701">
    <property type="term" value="P:biological process involved in interaction with host"/>
    <property type="evidence" value="ECO:0007669"/>
    <property type="project" value="TreeGrafter"/>
</dbReference>
<dbReference type="GO" id="GO:0005886">
    <property type="term" value="C:plasma membrane"/>
    <property type="evidence" value="ECO:0007669"/>
    <property type="project" value="TreeGrafter"/>
</dbReference>
<keyword evidence="7 11" id="KW-0319">Glycerol metabolism</keyword>
<evidence type="ECO:0000313" key="17">
    <source>
        <dbReference type="Proteomes" id="UP000663583"/>
    </source>
</evidence>
<feature type="domain" description="O-acyltransferase WSD1 C-terminal" evidence="13">
    <location>
        <begin position="305"/>
        <end position="452"/>
    </location>
</feature>
<dbReference type="Proteomes" id="UP000465306">
    <property type="component" value="Unassembled WGS sequence"/>
</dbReference>
<name>A0AAX1JI92_9MYCO</name>
<dbReference type="Proteomes" id="UP000663583">
    <property type="component" value="Chromosome"/>
</dbReference>
<dbReference type="Pfam" id="PF03007">
    <property type="entry name" value="WS_DGAT_cat"/>
    <property type="match status" value="1"/>
</dbReference>
<evidence type="ECO:0000256" key="2">
    <source>
        <dbReference type="ARBA" id="ARBA00005189"/>
    </source>
</evidence>
<comment type="similarity">
    <text evidence="3 11">Belongs to the long-chain O-acyltransferase family.</text>
</comment>
<proteinExistence type="inferred from homology"/>
<feature type="domain" description="O-acyltransferase WSD1-like N-terminal" evidence="12">
    <location>
        <begin position="4"/>
        <end position="264"/>
    </location>
</feature>
<dbReference type="InterPro" id="IPR014292">
    <property type="entry name" value="Acyl_transf_WS/DGAT"/>
</dbReference>
<dbReference type="InterPro" id="IPR023213">
    <property type="entry name" value="CAT-like_dom_sf"/>
</dbReference>
<comment type="pathway">
    <text evidence="1 11">Glycerolipid metabolism; triacylglycerol biosynthesis.</text>
</comment>
<evidence type="ECO:0000313" key="15">
    <source>
        <dbReference type="EMBL" id="QPI40256.1"/>
    </source>
</evidence>
<dbReference type="AlphaFoldDB" id="A0AAX1JI92"/>
<evidence type="ECO:0000259" key="12">
    <source>
        <dbReference type="Pfam" id="PF03007"/>
    </source>
</evidence>
<comment type="catalytic activity">
    <reaction evidence="10 11">
        <text>an acyl-CoA + a 1,2-diacyl-sn-glycerol = a triacyl-sn-glycerol + CoA</text>
        <dbReference type="Rhea" id="RHEA:10868"/>
        <dbReference type="ChEBI" id="CHEBI:17815"/>
        <dbReference type="ChEBI" id="CHEBI:57287"/>
        <dbReference type="ChEBI" id="CHEBI:58342"/>
        <dbReference type="ChEBI" id="CHEBI:64615"/>
        <dbReference type="EC" id="2.3.1.20"/>
    </reaction>
</comment>
<dbReference type="PANTHER" id="PTHR31650">
    <property type="entry name" value="O-ACYLTRANSFERASE (WSD1-LIKE) FAMILY PROTEIN"/>
    <property type="match status" value="1"/>
</dbReference>
<keyword evidence="16" id="KW-1185">Reference proteome</keyword>
<evidence type="ECO:0000256" key="5">
    <source>
        <dbReference type="ARBA" id="ARBA00022516"/>
    </source>
</evidence>
<dbReference type="KEGG" id="mku:I2456_12995"/>
<dbReference type="RefSeq" id="WP_068159995.1">
    <property type="nucleotide sequence ID" value="NZ_BLKU01000003.1"/>
</dbReference>